<gene>
    <name evidence="2" type="primary">spoIID</name>
    <name evidence="2" type="ORF">H9701_08705</name>
</gene>
<accession>A0A9D2P2S5</accession>
<dbReference type="InterPro" id="IPR013693">
    <property type="entry name" value="SpoIID/LytB_N"/>
</dbReference>
<name>A0A9D2P2S5_9FIRM</name>
<feature type="domain" description="Sporulation stage II protein D amidase enhancer LytB N-terminal" evidence="1">
    <location>
        <begin position="66"/>
        <end position="166"/>
    </location>
</feature>
<dbReference type="GO" id="GO:0030435">
    <property type="term" value="P:sporulation resulting in formation of a cellular spore"/>
    <property type="evidence" value="ECO:0007669"/>
    <property type="project" value="InterPro"/>
</dbReference>
<reference evidence="2" key="2">
    <citation type="submission" date="2021-04" db="EMBL/GenBank/DDBJ databases">
        <authorList>
            <person name="Gilroy R."/>
        </authorList>
    </citation>
    <scope>NUCLEOTIDE SEQUENCE</scope>
    <source>
        <strain evidence="2">CHK186-1790</strain>
    </source>
</reference>
<protein>
    <submittedName>
        <fullName evidence="2">Stage II sporulation protein D</fullName>
    </submittedName>
</protein>
<dbReference type="InterPro" id="IPR014225">
    <property type="entry name" value="Spore_II_D_firmicutes"/>
</dbReference>
<dbReference type="EMBL" id="DWWJ01000157">
    <property type="protein sequence ID" value="HJC41619.1"/>
    <property type="molecule type" value="Genomic_DNA"/>
</dbReference>
<sequence length="336" mass="35446">MRTVVATALILLLAVFLAPMLFLGGPPGAPEETEPLPTATLPIDRTAITPGSDESRLIRVKLEDGMVATLTLADYLWRVVAAEMPASFETEALRAQAVTARTYTLYQMSIGANPNHPEADMCTDISCCQAYLDPEQAAANWGDGASAYAAKITDAVSSTDGQAIFYEGELIDAVFFSSAAGRTLDSVEVWGGSVPYLTGVESPEGEEVPNYHTTVTVPLEEFRTAFLAQYPQADLSGDPSGWFQNLQPTSSGGVDTVDVGGVSVKGTALRSLFGLRSANFTITTGADGVTFSVTGYGHGVGMSQYGANAMAKEGATWQEILEHYYTGVTIGPLEAG</sequence>
<dbReference type="NCBIfam" id="TIGR02669">
    <property type="entry name" value="SpoIID_LytB"/>
    <property type="match status" value="1"/>
</dbReference>
<dbReference type="NCBIfam" id="TIGR02870">
    <property type="entry name" value="spore_II_D"/>
    <property type="match status" value="1"/>
</dbReference>
<dbReference type="AlphaFoldDB" id="A0A9D2P2S5"/>
<dbReference type="Pfam" id="PF08486">
    <property type="entry name" value="SpoIID"/>
    <property type="match status" value="1"/>
</dbReference>
<evidence type="ECO:0000259" key="1">
    <source>
        <dbReference type="Pfam" id="PF08486"/>
    </source>
</evidence>
<evidence type="ECO:0000313" key="2">
    <source>
        <dbReference type="EMBL" id="HJC41619.1"/>
    </source>
</evidence>
<proteinExistence type="predicted"/>
<comment type="caution">
    <text evidence="2">The sequence shown here is derived from an EMBL/GenBank/DDBJ whole genome shotgun (WGS) entry which is preliminary data.</text>
</comment>
<dbReference type="Proteomes" id="UP000823882">
    <property type="component" value="Unassembled WGS sequence"/>
</dbReference>
<dbReference type="InterPro" id="IPR013486">
    <property type="entry name" value="SpoIID/LytB"/>
</dbReference>
<evidence type="ECO:0000313" key="3">
    <source>
        <dbReference type="Proteomes" id="UP000823882"/>
    </source>
</evidence>
<reference evidence="2" key="1">
    <citation type="journal article" date="2021" name="PeerJ">
        <title>Extensive microbial diversity within the chicken gut microbiome revealed by metagenomics and culture.</title>
        <authorList>
            <person name="Gilroy R."/>
            <person name="Ravi A."/>
            <person name="Getino M."/>
            <person name="Pursley I."/>
            <person name="Horton D.L."/>
            <person name="Alikhan N.F."/>
            <person name="Baker D."/>
            <person name="Gharbi K."/>
            <person name="Hall N."/>
            <person name="Watson M."/>
            <person name="Adriaenssens E.M."/>
            <person name="Foster-Nyarko E."/>
            <person name="Jarju S."/>
            <person name="Secka A."/>
            <person name="Antonio M."/>
            <person name="Oren A."/>
            <person name="Chaudhuri R.R."/>
            <person name="La Ragione R."/>
            <person name="Hildebrand F."/>
            <person name="Pallen M.J."/>
        </authorList>
    </citation>
    <scope>NUCLEOTIDE SEQUENCE</scope>
    <source>
        <strain evidence="2">CHK186-1790</strain>
    </source>
</reference>
<organism evidence="2 3">
    <name type="scientific">Candidatus Intestinimonas pullistercoris</name>
    <dbReference type="NCBI Taxonomy" id="2838623"/>
    <lineage>
        <taxon>Bacteria</taxon>
        <taxon>Bacillati</taxon>
        <taxon>Bacillota</taxon>
        <taxon>Clostridia</taxon>
        <taxon>Eubacteriales</taxon>
        <taxon>Intestinimonas</taxon>
    </lineage>
</organism>